<keyword evidence="1" id="KW-1133">Transmembrane helix</keyword>
<proteinExistence type="predicted"/>
<evidence type="ECO:0000313" key="2">
    <source>
        <dbReference type="EMBL" id="GHC04191.1"/>
    </source>
</evidence>
<dbReference type="InterPro" id="IPR012902">
    <property type="entry name" value="N_methyl_site"/>
</dbReference>
<dbReference type="Pfam" id="PF07963">
    <property type="entry name" value="N_methyl"/>
    <property type="match status" value="1"/>
</dbReference>
<dbReference type="SUPFAM" id="SSF54523">
    <property type="entry name" value="Pili subunits"/>
    <property type="match status" value="1"/>
</dbReference>
<dbReference type="EMBL" id="BMXG01000012">
    <property type="protein sequence ID" value="GHC04191.1"/>
    <property type="molecule type" value="Genomic_DNA"/>
</dbReference>
<dbReference type="Gene3D" id="3.30.700.10">
    <property type="entry name" value="Glycoprotein, Type 4 Pilin"/>
    <property type="match status" value="1"/>
</dbReference>
<evidence type="ECO:0000313" key="3">
    <source>
        <dbReference type="Proteomes" id="UP000642829"/>
    </source>
</evidence>
<reference evidence="2" key="2">
    <citation type="submission" date="2020-09" db="EMBL/GenBank/DDBJ databases">
        <authorList>
            <person name="Sun Q."/>
            <person name="Kim S."/>
        </authorList>
    </citation>
    <scope>NUCLEOTIDE SEQUENCE</scope>
    <source>
        <strain evidence="2">KCTC 12870</strain>
    </source>
</reference>
<protein>
    <recommendedName>
        <fullName evidence="4">Prepilin-type N-terminal cleavage/methylation domain-containing protein</fullName>
    </recommendedName>
</protein>
<keyword evidence="3" id="KW-1185">Reference proteome</keyword>
<evidence type="ECO:0000256" key="1">
    <source>
        <dbReference type="SAM" id="Phobius"/>
    </source>
</evidence>
<feature type="transmembrane region" description="Helical" evidence="1">
    <location>
        <begin position="21"/>
        <end position="43"/>
    </location>
</feature>
<dbReference type="AlphaFoldDB" id="A0A8J3DIC5"/>
<organism evidence="2 3">
    <name type="scientific">Cerasicoccus arenae</name>
    <dbReference type="NCBI Taxonomy" id="424488"/>
    <lineage>
        <taxon>Bacteria</taxon>
        <taxon>Pseudomonadati</taxon>
        <taxon>Verrucomicrobiota</taxon>
        <taxon>Opitutia</taxon>
        <taxon>Puniceicoccales</taxon>
        <taxon>Cerasicoccaceae</taxon>
        <taxon>Cerasicoccus</taxon>
    </lineage>
</organism>
<gene>
    <name evidence="2" type="ORF">GCM10007047_21100</name>
</gene>
<dbReference type="InterPro" id="IPR045584">
    <property type="entry name" value="Pilin-like"/>
</dbReference>
<comment type="caution">
    <text evidence="2">The sequence shown here is derived from an EMBL/GenBank/DDBJ whole genome shotgun (WGS) entry which is preliminary data.</text>
</comment>
<name>A0A8J3DIC5_9BACT</name>
<dbReference type="NCBIfam" id="TIGR02532">
    <property type="entry name" value="IV_pilin_GFxxxE"/>
    <property type="match status" value="1"/>
</dbReference>
<sequence>MIQPTCLMSRPRKNSRAAFTLVELLTVIAIIGILATILIPVVGHVRQQGKLASSTSRLRNLGQAAILHTADHQGEWPRSTHAYDRKSPQWWLALSPYLWNEPITSASNPAFARYHEQMLRDPLDVVEQNDGTHANRFSYGFNVYLQLGEHDDYEGKPTRWNKNFNVPFPESTVIFATNKLETSDHFMAHYWVSRTDAEHDLDARNGEQAGIAYCDGHVEWVAPSETYDPSNGINHWNPSLAGKR</sequence>
<accession>A0A8J3DIC5</accession>
<dbReference type="PANTHER" id="PTHR30093">
    <property type="entry name" value="GENERAL SECRETION PATHWAY PROTEIN G"/>
    <property type="match status" value="1"/>
</dbReference>
<evidence type="ECO:0008006" key="4">
    <source>
        <dbReference type="Google" id="ProtNLM"/>
    </source>
</evidence>
<reference evidence="2" key="1">
    <citation type="journal article" date="2014" name="Int. J. Syst. Evol. Microbiol.">
        <title>Complete genome sequence of Corynebacterium casei LMG S-19264T (=DSM 44701T), isolated from a smear-ripened cheese.</title>
        <authorList>
            <consortium name="US DOE Joint Genome Institute (JGI-PGF)"/>
            <person name="Walter F."/>
            <person name="Albersmeier A."/>
            <person name="Kalinowski J."/>
            <person name="Ruckert C."/>
        </authorList>
    </citation>
    <scope>NUCLEOTIDE SEQUENCE</scope>
    <source>
        <strain evidence="2">KCTC 12870</strain>
    </source>
</reference>
<dbReference type="Proteomes" id="UP000642829">
    <property type="component" value="Unassembled WGS sequence"/>
</dbReference>
<keyword evidence="1" id="KW-0812">Transmembrane</keyword>
<keyword evidence="1" id="KW-0472">Membrane</keyword>